<sequence>MDYEAVKRASGIYFNLLQKRVVEKSDELYSLYFQAEVREAVKLLASESGTQVIETSARIHLVTRASGSVFATHFTHLKSRHKEVENKKYFYCISIILMVYLAEIDRNQAAKIRSFREGHTFFAIERLVSVLVDRWTDILKADGAAVERRSGIAIREMVELWRNADPDPSASSRPNRRTRLGLIRSGFKLLEEEGLVHILDRDELPKVFPRQELVDRLEYLYGDSDRYAEVKALMEHDKAEGREGEEQCHGSTVSASQA</sequence>
<feature type="compositionally biased region" description="Basic and acidic residues" evidence="1">
    <location>
        <begin position="237"/>
        <end position="248"/>
    </location>
</feature>
<gene>
    <name evidence="2" type="ORF">FHS18_005522</name>
</gene>
<accession>A0A7W5FQF0</accession>
<dbReference type="Proteomes" id="UP000570361">
    <property type="component" value="Unassembled WGS sequence"/>
</dbReference>
<proteinExistence type="predicted"/>
<dbReference type="InterPro" id="IPR045707">
    <property type="entry name" value="DUF6063"/>
</dbReference>
<feature type="compositionally biased region" description="Polar residues" evidence="1">
    <location>
        <begin position="249"/>
        <end position="258"/>
    </location>
</feature>
<comment type="caution">
    <text evidence="2">The sequence shown here is derived from an EMBL/GenBank/DDBJ whole genome shotgun (WGS) entry which is preliminary data.</text>
</comment>
<dbReference type="RefSeq" id="WP_183603486.1">
    <property type="nucleotide sequence ID" value="NZ_JACHXK010000018.1"/>
</dbReference>
<evidence type="ECO:0000313" key="2">
    <source>
        <dbReference type="EMBL" id="MBB3113410.1"/>
    </source>
</evidence>
<evidence type="ECO:0000313" key="3">
    <source>
        <dbReference type="Proteomes" id="UP000570361"/>
    </source>
</evidence>
<organism evidence="2 3">
    <name type="scientific">Paenibacillus phyllosphaerae</name>
    <dbReference type="NCBI Taxonomy" id="274593"/>
    <lineage>
        <taxon>Bacteria</taxon>
        <taxon>Bacillati</taxon>
        <taxon>Bacillota</taxon>
        <taxon>Bacilli</taxon>
        <taxon>Bacillales</taxon>
        <taxon>Paenibacillaceae</taxon>
        <taxon>Paenibacillus</taxon>
    </lineage>
</organism>
<dbReference type="EMBL" id="JACHXK010000018">
    <property type="protein sequence ID" value="MBB3113410.1"/>
    <property type="molecule type" value="Genomic_DNA"/>
</dbReference>
<evidence type="ECO:0000256" key="1">
    <source>
        <dbReference type="SAM" id="MobiDB-lite"/>
    </source>
</evidence>
<reference evidence="2 3" key="1">
    <citation type="submission" date="2020-08" db="EMBL/GenBank/DDBJ databases">
        <title>Genomic Encyclopedia of Type Strains, Phase III (KMG-III): the genomes of soil and plant-associated and newly described type strains.</title>
        <authorList>
            <person name="Whitman W."/>
        </authorList>
    </citation>
    <scope>NUCLEOTIDE SEQUENCE [LARGE SCALE GENOMIC DNA]</scope>
    <source>
        <strain evidence="2 3">CECT 5862</strain>
    </source>
</reference>
<dbReference type="Pfam" id="PF19539">
    <property type="entry name" value="DUF6063"/>
    <property type="match status" value="1"/>
</dbReference>
<keyword evidence="3" id="KW-1185">Reference proteome</keyword>
<feature type="region of interest" description="Disordered" evidence="1">
    <location>
        <begin position="237"/>
        <end position="258"/>
    </location>
</feature>
<dbReference type="AlphaFoldDB" id="A0A7W5FQF0"/>
<protein>
    <submittedName>
        <fullName evidence="2">Uncharacterized protein</fullName>
    </submittedName>
</protein>
<name>A0A7W5FQF0_9BACL</name>